<reference evidence="1 2" key="1">
    <citation type="submission" date="2012-06" db="EMBL/GenBank/DDBJ databases">
        <title>Finished chromosome of genome of Oscillatoria acuminata PCC 6304.</title>
        <authorList>
            <consortium name="US DOE Joint Genome Institute"/>
            <person name="Gugger M."/>
            <person name="Coursin T."/>
            <person name="Rippka R."/>
            <person name="Tandeau De Marsac N."/>
            <person name="Huntemann M."/>
            <person name="Wei C.-L."/>
            <person name="Han J."/>
            <person name="Detter J.C."/>
            <person name="Han C."/>
            <person name="Tapia R."/>
            <person name="Davenport K."/>
            <person name="Daligault H."/>
            <person name="Erkkila T."/>
            <person name="Gu W."/>
            <person name="Munk A.C.C."/>
            <person name="Teshima H."/>
            <person name="Xu Y."/>
            <person name="Chain P."/>
            <person name="Chen A."/>
            <person name="Krypides N."/>
            <person name="Mavromatis K."/>
            <person name="Markowitz V."/>
            <person name="Szeto E."/>
            <person name="Ivanova N."/>
            <person name="Mikhailova N."/>
            <person name="Ovchinnikova G."/>
            <person name="Pagani I."/>
            <person name="Pati A."/>
            <person name="Goodwin L."/>
            <person name="Peters L."/>
            <person name="Pitluck S."/>
            <person name="Woyke T."/>
            <person name="Kerfeld C."/>
        </authorList>
    </citation>
    <scope>NUCLEOTIDE SEQUENCE [LARGE SCALE GENOMIC DNA]</scope>
    <source>
        <strain evidence="1 2">PCC 6304</strain>
    </source>
</reference>
<name>K9TQE2_9CYAN</name>
<sequence>MMIRHCLILVCLLIFSYSLSLRPAQLFGLNSPGKLLWIEV</sequence>
<dbReference type="Proteomes" id="UP000010367">
    <property type="component" value="Chromosome"/>
</dbReference>
<dbReference type="AlphaFoldDB" id="K9TQE2"/>
<accession>K9TQE2</accession>
<dbReference type="KEGG" id="oac:Oscil6304_5594"/>
<evidence type="ECO:0000313" key="1">
    <source>
        <dbReference type="EMBL" id="AFY85077.1"/>
    </source>
</evidence>
<keyword evidence="2" id="KW-1185">Reference proteome</keyword>
<evidence type="ECO:0000313" key="2">
    <source>
        <dbReference type="Proteomes" id="UP000010367"/>
    </source>
</evidence>
<dbReference type="HOGENOM" id="CLU_3293394_0_0_3"/>
<protein>
    <submittedName>
        <fullName evidence="1">Uncharacterized protein</fullName>
    </submittedName>
</protein>
<dbReference type="InParanoid" id="K9TQE2"/>
<proteinExistence type="predicted"/>
<organism evidence="1 2">
    <name type="scientific">Oscillatoria acuminata PCC 6304</name>
    <dbReference type="NCBI Taxonomy" id="56110"/>
    <lineage>
        <taxon>Bacteria</taxon>
        <taxon>Bacillati</taxon>
        <taxon>Cyanobacteriota</taxon>
        <taxon>Cyanophyceae</taxon>
        <taxon>Oscillatoriophycideae</taxon>
        <taxon>Oscillatoriales</taxon>
        <taxon>Oscillatoriaceae</taxon>
        <taxon>Oscillatoria</taxon>
    </lineage>
</organism>
<gene>
    <name evidence="1" type="ORF">Oscil6304_5594</name>
</gene>
<dbReference type="EMBL" id="CP003607">
    <property type="protein sequence ID" value="AFY85077.1"/>
    <property type="molecule type" value="Genomic_DNA"/>
</dbReference>
<dbReference type="STRING" id="56110.Oscil6304_5594"/>